<evidence type="ECO:0000259" key="7">
    <source>
        <dbReference type="Pfam" id="PF06271"/>
    </source>
</evidence>
<evidence type="ECO:0000256" key="4">
    <source>
        <dbReference type="ARBA" id="ARBA00022989"/>
    </source>
</evidence>
<evidence type="ECO:0000313" key="9">
    <source>
        <dbReference type="Proteomes" id="UP000184368"/>
    </source>
</evidence>
<evidence type="ECO:0000256" key="1">
    <source>
        <dbReference type="ARBA" id="ARBA00004651"/>
    </source>
</evidence>
<feature type="domain" description="RDD" evidence="7">
    <location>
        <begin position="18"/>
        <end position="133"/>
    </location>
</feature>
<sequence length="139" mass="15623">MMEPNYSTDHPIFTQARYASFWERFGAAFLDGLMLGILQFIMRFFVEENVNTVLNFLVGWLYYAVMESGPNQATLGKKALGLKVTNMNGGPITFGQATGRYFGKILSAIILLIGYLMMLWDNKKQTLHDKLAGTLVVKA</sequence>
<feature type="transmembrane region" description="Helical" evidence="6">
    <location>
        <begin position="25"/>
        <end position="46"/>
    </location>
</feature>
<dbReference type="InterPro" id="IPR010432">
    <property type="entry name" value="RDD"/>
</dbReference>
<dbReference type="Proteomes" id="UP000184368">
    <property type="component" value="Unassembled WGS sequence"/>
</dbReference>
<accession>A0A1M4WIL0</accession>
<organism evidence="8 9">
    <name type="scientific">Cnuella takakiae</name>
    <dbReference type="NCBI Taxonomy" id="1302690"/>
    <lineage>
        <taxon>Bacteria</taxon>
        <taxon>Pseudomonadati</taxon>
        <taxon>Bacteroidota</taxon>
        <taxon>Chitinophagia</taxon>
        <taxon>Chitinophagales</taxon>
        <taxon>Chitinophagaceae</taxon>
        <taxon>Cnuella</taxon>
    </lineage>
</organism>
<name>A0A1M4WIL0_9BACT</name>
<dbReference type="Pfam" id="PF06271">
    <property type="entry name" value="RDD"/>
    <property type="match status" value="1"/>
</dbReference>
<dbReference type="AlphaFoldDB" id="A0A1M4WIL0"/>
<dbReference type="EMBL" id="FQUO01000003">
    <property type="protein sequence ID" value="SHE80990.1"/>
    <property type="molecule type" value="Genomic_DNA"/>
</dbReference>
<comment type="subcellular location">
    <subcellularLocation>
        <location evidence="1">Cell membrane</location>
        <topology evidence="1">Multi-pass membrane protein</topology>
    </subcellularLocation>
</comment>
<gene>
    <name evidence="8" type="ORF">SAMN05444008_10338</name>
</gene>
<evidence type="ECO:0000256" key="5">
    <source>
        <dbReference type="ARBA" id="ARBA00023136"/>
    </source>
</evidence>
<evidence type="ECO:0000313" key="8">
    <source>
        <dbReference type="EMBL" id="SHE80990.1"/>
    </source>
</evidence>
<dbReference type="GO" id="GO:0005886">
    <property type="term" value="C:plasma membrane"/>
    <property type="evidence" value="ECO:0007669"/>
    <property type="project" value="UniProtKB-SubCell"/>
</dbReference>
<dbReference type="PANTHER" id="PTHR36115">
    <property type="entry name" value="PROLINE-RICH ANTIGEN HOMOLOG-RELATED"/>
    <property type="match status" value="1"/>
</dbReference>
<evidence type="ECO:0000256" key="6">
    <source>
        <dbReference type="SAM" id="Phobius"/>
    </source>
</evidence>
<keyword evidence="2" id="KW-1003">Cell membrane</keyword>
<reference evidence="8 9" key="1">
    <citation type="submission" date="2016-11" db="EMBL/GenBank/DDBJ databases">
        <authorList>
            <person name="Jaros S."/>
            <person name="Januszkiewicz K."/>
            <person name="Wedrychowicz H."/>
        </authorList>
    </citation>
    <scope>NUCLEOTIDE SEQUENCE [LARGE SCALE GENOMIC DNA]</scope>
    <source>
        <strain evidence="8 9">DSM 26897</strain>
    </source>
</reference>
<evidence type="ECO:0000256" key="3">
    <source>
        <dbReference type="ARBA" id="ARBA00022692"/>
    </source>
</evidence>
<protein>
    <submittedName>
        <fullName evidence="8">Uncharacterized membrane protein YckC, RDD family</fullName>
    </submittedName>
</protein>
<keyword evidence="9" id="KW-1185">Reference proteome</keyword>
<keyword evidence="5 6" id="KW-0472">Membrane</keyword>
<feature type="transmembrane region" description="Helical" evidence="6">
    <location>
        <begin position="101"/>
        <end position="120"/>
    </location>
</feature>
<dbReference type="RefSeq" id="WP_218588205.1">
    <property type="nucleotide sequence ID" value="NZ_FQUO01000003.1"/>
</dbReference>
<dbReference type="InterPro" id="IPR051791">
    <property type="entry name" value="Pra-immunoreactive"/>
</dbReference>
<evidence type="ECO:0000256" key="2">
    <source>
        <dbReference type="ARBA" id="ARBA00022475"/>
    </source>
</evidence>
<keyword evidence="4 6" id="KW-1133">Transmembrane helix</keyword>
<proteinExistence type="predicted"/>
<keyword evidence="3 6" id="KW-0812">Transmembrane</keyword>